<evidence type="ECO:0000256" key="8">
    <source>
        <dbReference type="PIRSR" id="PIRSR608901-2"/>
    </source>
</evidence>
<dbReference type="Pfam" id="PF05875">
    <property type="entry name" value="Ceramidase"/>
    <property type="match status" value="1"/>
</dbReference>
<evidence type="ECO:0000256" key="1">
    <source>
        <dbReference type="ARBA" id="ARBA00004141"/>
    </source>
</evidence>
<keyword evidence="5 9" id="KW-1133">Transmembrane helix</keyword>
<dbReference type="GO" id="GO:0005789">
    <property type="term" value="C:endoplasmic reticulum membrane"/>
    <property type="evidence" value="ECO:0007669"/>
    <property type="project" value="TreeGrafter"/>
</dbReference>
<dbReference type="EMBL" id="BSXN01000910">
    <property type="protein sequence ID" value="GME70500.1"/>
    <property type="molecule type" value="Genomic_DNA"/>
</dbReference>
<gene>
    <name evidence="10" type="ORF">Cboi02_000285800</name>
</gene>
<evidence type="ECO:0000256" key="4">
    <source>
        <dbReference type="ARBA" id="ARBA00022801"/>
    </source>
</evidence>
<feature type="binding site" evidence="8">
    <location>
        <position position="265"/>
    </location>
    <ligand>
        <name>Zn(2+)</name>
        <dbReference type="ChEBI" id="CHEBI:29105"/>
        <note>catalytic</note>
    </ligand>
</feature>
<dbReference type="AlphaFoldDB" id="A0A9W6W9V1"/>
<feature type="transmembrane region" description="Helical" evidence="9">
    <location>
        <begin position="155"/>
        <end position="174"/>
    </location>
</feature>
<keyword evidence="4" id="KW-0378">Hydrolase</keyword>
<comment type="caution">
    <text evidence="10">The sequence shown here is derived from an EMBL/GenBank/DDBJ whole genome shotgun (WGS) entry which is preliminary data.</text>
</comment>
<keyword evidence="6 9" id="KW-0472">Membrane</keyword>
<feature type="binding site" evidence="8">
    <location>
        <position position="92"/>
    </location>
    <ligand>
        <name>Zn(2+)</name>
        <dbReference type="ChEBI" id="CHEBI:29105"/>
        <note>catalytic</note>
    </ligand>
</feature>
<feature type="binding site" evidence="7">
    <location>
        <position position="35"/>
    </location>
    <ligand>
        <name>Ca(2+)</name>
        <dbReference type="ChEBI" id="CHEBI:29108"/>
    </ligand>
</feature>
<evidence type="ECO:0000256" key="9">
    <source>
        <dbReference type="SAM" id="Phobius"/>
    </source>
</evidence>
<feature type="transmembrane region" description="Helical" evidence="9">
    <location>
        <begin position="41"/>
        <end position="60"/>
    </location>
</feature>
<keyword evidence="7" id="KW-0479">Metal-binding</keyword>
<feature type="transmembrane region" description="Helical" evidence="9">
    <location>
        <begin position="72"/>
        <end position="95"/>
    </location>
</feature>
<evidence type="ECO:0000256" key="3">
    <source>
        <dbReference type="ARBA" id="ARBA00022692"/>
    </source>
</evidence>
<evidence type="ECO:0000313" key="11">
    <source>
        <dbReference type="Proteomes" id="UP001165120"/>
    </source>
</evidence>
<feature type="binding site" evidence="7">
    <location>
        <position position="31"/>
    </location>
    <ligand>
        <name>Ca(2+)</name>
        <dbReference type="ChEBI" id="CHEBI:29108"/>
    </ligand>
</feature>
<protein>
    <submittedName>
        <fullName evidence="10">Unnamed protein product</fullName>
    </submittedName>
</protein>
<comment type="similarity">
    <text evidence="2">Belongs to the alkaline ceramidase family.</text>
</comment>
<sequence length="343" mass="39995">MALFPLMFSYKDQIIDESQYMWGPITSTIDWCEENYVVSSYFAEFINATTNLSFFYLSMLNLRSCIKNKHEFIFQVVSVGMCIVGLGSWFFHMTLKYEFQLLDELPMIYVTAIPFSYILTIDIATNKSGISSTTTNPNPIKKSKNFLSSHKAQSIAIYSANLFFVLGITIYYIFINQNPVFHEVCYALLNFGLIYKIYQLINRVVSYKSLQMYMLKLMAFSVGEFLFGFILWNIDNKCCSNLRSLRRSYLGFPLGIFLELHGWWHILTSLGIYHFIVVNQMLSVWHRGEQENYRLVWKYGILGQVVLNENINNNLRFQTIVELTEDTNKSDSDNDSEDKIKVN</sequence>
<accession>A0A9W6W9V1</accession>
<organism evidence="10 11">
    <name type="scientific">Candida boidinii</name>
    <name type="common">Yeast</name>
    <dbReference type="NCBI Taxonomy" id="5477"/>
    <lineage>
        <taxon>Eukaryota</taxon>
        <taxon>Fungi</taxon>
        <taxon>Dikarya</taxon>
        <taxon>Ascomycota</taxon>
        <taxon>Saccharomycotina</taxon>
        <taxon>Pichiomycetes</taxon>
        <taxon>Pichiales</taxon>
        <taxon>Pichiaceae</taxon>
        <taxon>Ogataea</taxon>
        <taxon>Ogataea/Candida clade</taxon>
    </lineage>
</organism>
<keyword evidence="11" id="KW-1185">Reference proteome</keyword>
<feature type="transmembrane region" description="Helical" evidence="9">
    <location>
        <begin position="254"/>
        <end position="277"/>
    </location>
</feature>
<dbReference type="PANTHER" id="PTHR46187:SF3">
    <property type="entry name" value="ALKALINE CERAMIDASE 3"/>
    <property type="match status" value="1"/>
</dbReference>
<dbReference type="GO" id="GO:0046514">
    <property type="term" value="P:ceramide catabolic process"/>
    <property type="evidence" value="ECO:0007669"/>
    <property type="project" value="TreeGrafter"/>
</dbReference>
<comment type="subcellular location">
    <subcellularLocation>
        <location evidence="1">Membrane</location>
        <topology evidence="1">Multi-pass membrane protein</topology>
    </subcellularLocation>
</comment>
<evidence type="ECO:0000256" key="6">
    <source>
        <dbReference type="ARBA" id="ARBA00023136"/>
    </source>
</evidence>
<feature type="binding site" evidence="7">
    <location>
        <position position="30"/>
    </location>
    <ligand>
        <name>Ca(2+)</name>
        <dbReference type="ChEBI" id="CHEBI:29108"/>
    </ligand>
</feature>
<feature type="binding site" evidence="7">
    <location>
        <position position="44"/>
    </location>
    <ligand>
        <name>Ca(2+)</name>
        <dbReference type="ChEBI" id="CHEBI:29108"/>
    </ligand>
</feature>
<feature type="binding site" evidence="8">
    <location>
        <position position="261"/>
    </location>
    <ligand>
        <name>Zn(2+)</name>
        <dbReference type="ChEBI" id="CHEBI:29105"/>
        <note>catalytic</note>
    </ligand>
</feature>
<evidence type="ECO:0000313" key="10">
    <source>
        <dbReference type="EMBL" id="GME70500.1"/>
    </source>
</evidence>
<dbReference type="GO" id="GO:0046513">
    <property type="term" value="P:ceramide biosynthetic process"/>
    <property type="evidence" value="ECO:0007669"/>
    <property type="project" value="TreeGrafter"/>
</dbReference>
<reference evidence="10" key="1">
    <citation type="submission" date="2023-04" db="EMBL/GenBank/DDBJ databases">
        <title>Candida boidinii NBRC 10035.</title>
        <authorList>
            <person name="Ichikawa N."/>
            <person name="Sato H."/>
            <person name="Tonouchi N."/>
        </authorList>
    </citation>
    <scope>NUCLEOTIDE SEQUENCE</scope>
    <source>
        <strain evidence="10">NBRC 10035</strain>
    </source>
</reference>
<keyword evidence="3 9" id="KW-0812">Transmembrane</keyword>
<dbReference type="InterPro" id="IPR008901">
    <property type="entry name" value="ACER"/>
</dbReference>
<evidence type="ECO:0000256" key="7">
    <source>
        <dbReference type="PIRSR" id="PIRSR608901-1"/>
    </source>
</evidence>
<proteinExistence type="inferred from homology"/>
<dbReference type="GO" id="GO:0046872">
    <property type="term" value="F:metal ion binding"/>
    <property type="evidence" value="ECO:0007669"/>
    <property type="project" value="UniProtKB-KW"/>
</dbReference>
<dbReference type="GO" id="GO:0016811">
    <property type="term" value="F:hydrolase activity, acting on carbon-nitrogen (but not peptide) bonds, in linear amides"/>
    <property type="evidence" value="ECO:0007669"/>
    <property type="project" value="InterPro"/>
</dbReference>
<keyword evidence="7" id="KW-0106">Calcium</keyword>
<feature type="transmembrane region" description="Helical" evidence="9">
    <location>
        <begin position="180"/>
        <end position="201"/>
    </location>
</feature>
<name>A0A9W6W9V1_CANBO</name>
<feature type="binding site" evidence="7">
    <location>
        <position position="33"/>
    </location>
    <ligand>
        <name>Ca(2+)</name>
        <dbReference type="ChEBI" id="CHEBI:29108"/>
    </ligand>
</feature>
<dbReference type="Proteomes" id="UP001165120">
    <property type="component" value="Unassembled WGS sequence"/>
</dbReference>
<comment type="cofactor">
    <cofactor evidence="8">
        <name>Zn(2+)</name>
        <dbReference type="ChEBI" id="CHEBI:29105"/>
    </cofactor>
</comment>
<evidence type="ECO:0000256" key="2">
    <source>
        <dbReference type="ARBA" id="ARBA00009780"/>
    </source>
</evidence>
<dbReference type="PANTHER" id="PTHR46187">
    <property type="entry name" value="ALKALINE CERAMIDASE 3"/>
    <property type="match status" value="1"/>
</dbReference>
<evidence type="ECO:0000256" key="5">
    <source>
        <dbReference type="ARBA" id="ARBA00022989"/>
    </source>
</evidence>
<keyword evidence="8" id="KW-0862">Zinc</keyword>
<feature type="transmembrane region" description="Helical" evidence="9">
    <location>
        <begin position="213"/>
        <end position="234"/>
    </location>
</feature>